<gene>
    <name evidence="11" type="primary">recN</name>
    <name evidence="11" type="ORF">E4P47_06620</name>
</gene>
<organism evidence="11 12">
    <name type="scientific">Porphyromonas levii</name>
    <dbReference type="NCBI Taxonomy" id="28114"/>
    <lineage>
        <taxon>Bacteria</taxon>
        <taxon>Pseudomonadati</taxon>
        <taxon>Bacteroidota</taxon>
        <taxon>Bacteroidia</taxon>
        <taxon>Bacteroidales</taxon>
        <taxon>Porphyromonadaceae</taxon>
        <taxon>Porphyromonas</taxon>
    </lineage>
</organism>
<comment type="similarity">
    <text evidence="2 9">Belongs to the RecN family.</text>
</comment>
<dbReference type="RefSeq" id="WP_134849071.1">
    <property type="nucleotide sequence ID" value="NZ_CP197400.1"/>
</dbReference>
<accession>A0A4Y8WNX0</accession>
<keyword evidence="6" id="KW-0067">ATP-binding</keyword>
<evidence type="ECO:0000256" key="2">
    <source>
        <dbReference type="ARBA" id="ARBA00009441"/>
    </source>
</evidence>
<evidence type="ECO:0000256" key="9">
    <source>
        <dbReference type="PIRNR" id="PIRNR003128"/>
    </source>
</evidence>
<dbReference type="SUPFAM" id="SSF52540">
    <property type="entry name" value="P-loop containing nucleoside triphosphate hydrolases"/>
    <property type="match status" value="2"/>
</dbReference>
<evidence type="ECO:0000313" key="12">
    <source>
        <dbReference type="Proteomes" id="UP000297225"/>
    </source>
</evidence>
<dbReference type="NCBIfam" id="TIGR00634">
    <property type="entry name" value="recN"/>
    <property type="match status" value="1"/>
</dbReference>
<feature type="domain" description="RecF/RecN/SMC N-terminal" evidence="10">
    <location>
        <begin position="1"/>
        <end position="512"/>
    </location>
</feature>
<dbReference type="Gene3D" id="3.40.50.300">
    <property type="entry name" value="P-loop containing nucleotide triphosphate hydrolases"/>
    <property type="match status" value="2"/>
</dbReference>
<reference evidence="11 12" key="1">
    <citation type="submission" date="2019-03" db="EMBL/GenBank/DDBJ databases">
        <title>Porphyromonas levii Isolated from the Uterus of Dairy Cows.</title>
        <authorList>
            <person name="Francis A.M."/>
        </authorList>
    </citation>
    <scope>NUCLEOTIDE SEQUENCE [LARGE SCALE GENOMIC DNA]</scope>
    <source>
        <strain evidence="11 12">AF5678</strain>
    </source>
</reference>
<dbReference type="InterPro" id="IPR027417">
    <property type="entry name" value="P-loop_NTPase"/>
</dbReference>
<evidence type="ECO:0000256" key="7">
    <source>
        <dbReference type="ARBA" id="ARBA00023204"/>
    </source>
</evidence>
<dbReference type="GO" id="GO:0006310">
    <property type="term" value="P:DNA recombination"/>
    <property type="evidence" value="ECO:0007669"/>
    <property type="project" value="InterPro"/>
</dbReference>
<dbReference type="GO" id="GO:0005524">
    <property type="term" value="F:ATP binding"/>
    <property type="evidence" value="ECO:0007669"/>
    <property type="project" value="UniProtKB-KW"/>
</dbReference>
<proteinExistence type="inferred from homology"/>
<dbReference type="AlphaFoldDB" id="A0A4Y8WNX0"/>
<keyword evidence="12" id="KW-1185">Reference proteome</keyword>
<dbReference type="GO" id="GO:0043590">
    <property type="term" value="C:bacterial nucleoid"/>
    <property type="evidence" value="ECO:0007669"/>
    <property type="project" value="TreeGrafter"/>
</dbReference>
<dbReference type="Pfam" id="PF02463">
    <property type="entry name" value="SMC_N"/>
    <property type="match status" value="1"/>
</dbReference>
<dbReference type="EMBL" id="SPNC01000099">
    <property type="protein sequence ID" value="TFH94646.1"/>
    <property type="molecule type" value="Genomic_DNA"/>
</dbReference>
<evidence type="ECO:0000256" key="3">
    <source>
        <dbReference type="ARBA" id="ARBA00021315"/>
    </source>
</evidence>
<comment type="function">
    <text evidence="1 9">May be involved in recombinational repair of damaged DNA.</text>
</comment>
<dbReference type="GO" id="GO:0006281">
    <property type="term" value="P:DNA repair"/>
    <property type="evidence" value="ECO:0007669"/>
    <property type="project" value="UniProtKB-KW"/>
</dbReference>
<keyword evidence="5 9" id="KW-0227">DNA damage</keyword>
<dbReference type="PANTHER" id="PTHR11059">
    <property type="entry name" value="DNA REPAIR PROTEIN RECN"/>
    <property type="match status" value="1"/>
</dbReference>
<evidence type="ECO:0000259" key="10">
    <source>
        <dbReference type="Pfam" id="PF02463"/>
    </source>
</evidence>
<dbReference type="GO" id="GO:0009432">
    <property type="term" value="P:SOS response"/>
    <property type="evidence" value="ECO:0007669"/>
    <property type="project" value="TreeGrafter"/>
</dbReference>
<name>A0A4Y8WNX0_9PORP</name>
<evidence type="ECO:0000256" key="4">
    <source>
        <dbReference type="ARBA" id="ARBA00022741"/>
    </source>
</evidence>
<dbReference type="InterPro" id="IPR004604">
    <property type="entry name" value="DNA_recomb/repair_RecN"/>
</dbReference>
<evidence type="ECO:0000313" key="11">
    <source>
        <dbReference type="EMBL" id="TFH94646.1"/>
    </source>
</evidence>
<keyword evidence="4" id="KW-0547">Nucleotide-binding</keyword>
<evidence type="ECO:0000256" key="6">
    <source>
        <dbReference type="ARBA" id="ARBA00022840"/>
    </source>
</evidence>
<dbReference type="InterPro" id="IPR003395">
    <property type="entry name" value="RecF/RecN/SMC_N"/>
</dbReference>
<comment type="caution">
    <text evidence="11">The sequence shown here is derived from an EMBL/GenBank/DDBJ whole genome shotgun (WGS) entry which is preliminary data.</text>
</comment>
<dbReference type="PIRSF" id="PIRSF003128">
    <property type="entry name" value="RecN"/>
    <property type="match status" value="1"/>
</dbReference>
<dbReference type="Proteomes" id="UP000297225">
    <property type="component" value="Unassembled WGS sequence"/>
</dbReference>
<evidence type="ECO:0000256" key="8">
    <source>
        <dbReference type="ARBA" id="ARBA00033408"/>
    </source>
</evidence>
<evidence type="ECO:0000256" key="5">
    <source>
        <dbReference type="ARBA" id="ARBA00022763"/>
    </source>
</evidence>
<keyword evidence="7 9" id="KW-0234">DNA repair</keyword>
<dbReference type="PANTHER" id="PTHR11059:SF0">
    <property type="entry name" value="DNA REPAIR PROTEIN RECN"/>
    <property type="match status" value="1"/>
</dbReference>
<dbReference type="STRING" id="1122973.GCA_000379925_02048"/>
<dbReference type="OrthoDB" id="9806954at2"/>
<sequence>MITRLYIKDFILIKELELSLQDGFTTITGETGAGKSILVGAIGLILGNRADIKSIREGANKAIIEADCDLTGVVGLQHIFVDNDLDFEERCILRRELTSNGKSRAFINDTPVTTAVMKAVGEHLVDIHSQHHNMLIGDVDYQINVLDTLANNHSLLEEYTAAFAAFSESKQTLLAEQKRIEQQSKEQEFIAFQLEQLDNANLKAGELDLLEERQAMAQHSTEIAEALHFVSSFAEGDEERQGVVEQVHGATKLIGRVAQHYTQVGELHRRLESLEVELRDITREADNLLDNIEVDPQELEQIEQRLDLLQGLLFKFKLTEHDDLITLRDQYTRALEEITNSDERLLQLEHEVQQKLDTATRLAEQLSIAREKAADRLLPPLHKLMSELGIAGATFKADLQRLPQLGANGFDGVQFLFATNKQTTLQPIREIASGGEISRFMLALKTILAEHTVLPTVIFDEIDTGVSGEVAEKLGRVMARLGEHIQVLSITHLPQIAALAKHQLVVAKKEDKDTYFTTIHEVEGEERVRQLATMLTGAEMTDAALANARELLSK</sequence>
<evidence type="ECO:0000256" key="1">
    <source>
        <dbReference type="ARBA" id="ARBA00003618"/>
    </source>
</evidence>
<dbReference type="CDD" id="cd03241">
    <property type="entry name" value="ABC_RecN"/>
    <property type="match status" value="2"/>
</dbReference>
<protein>
    <recommendedName>
        <fullName evidence="3 9">DNA repair protein RecN</fullName>
    </recommendedName>
    <alternativeName>
        <fullName evidence="8 9">Recombination protein N</fullName>
    </alternativeName>
</protein>